<evidence type="ECO:0000256" key="5">
    <source>
        <dbReference type="ARBA" id="ARBA00022833"/>
    </source>
</evidence>
<dbReference type="Gene3D" id="2.60.40.10">
    <property type="entry name" value="Immunoglobulins"/>
    <property type="match status" value="1"/>
</dbReference>
<evidence type="ECO:0000256" key="8">
    <source>
        <dbReference type="PROSITE-ProRule" id="PRU00504"/>
    </source>
</evidence>
<dbReference type="PANTHER" id="PTHR24104:SF48">
    <property type="entry name" value="PROTEIN WECH"/>
    <property type="match status" value="1"/>
</dbReference>
<feature type="compositionally biased region" description="Low complexity" evidence="9">
    <location>
        <begin position="25"/>
        <end position="41"/>
    </location>
</feature>
<feature type="repeat" description="NHL" evidence="8">
    <location>
        <begin position="805"/>
        <end position="848"/>
    </location>
</feature>
<dbReference type="SUPFAM" id="SSF81296">
    <property type="entry name" value="E set domains"/>
    <property type="match status" value="1"/>
</dbReference>
<name>A0A553N9V6_TIGCA</name>
<feature type="domain" description="B box-type" evidence="11">
    <location>
        <begin position="289"/>
        <end position="336"/>
    </location>
</feature>
<evidence type="ECO:0000256" key="3">
    <source>
        <dbReference type="ARBA" id="ARBA00022737"/>
    </source>
</evidence>
<dbReference type="GO" id="GO:0061630">
    <property type="term" value="F:ubiquitin protein ligase activity"/>
    <property type="evidence" value="ECO:0007669"/>
    <property type="project" value="TreeGrafter"/>
</dbReference>
<evidence type="ECO:0000256" key="1">
    <source>
        <dbReference type="ARBA" id="ARBA00008518"/>
    </source>
</evidence>
<dbReference type="SUPFAM" id="SSF57850">
    <property type="entry name" value="RING/U-box"/>
    <property type="match status" value="1"/>
</dbReference>
<feature type="region of interest" description="Disordered" evidence="9">
    <location>
        <begin position="343"/>
        <end position="375"/>
    </location>
</feature>
<dbReference type="InterPro" id="IPR017868">
    <property type="entry name" value="Filamin/ABP280_repeat-like"/>
</dbReference>
<dbReference type="Proteomes" id="UP000318571">
    <property type="component" value="Chromosome 8"/>
</dbReference>
<dbReference type="InterPro" id="IPR001841">
    <property type="entry name" value="Znf_RING"/>
</dbReference>
<organism evidence="12 13">
    <name type="scientific">Tigriopus californicus</name>
    <name type="common">Marine copepod</name>
    <dbReference type="NCBI Taxonomy" id="6832"/>
    <lineage>
        <taxon>Eukaryota</taxon>
        <taxon>Metazoa</taxon>
        <taxon>Ecdysozoa</taxon>
        <taxon>Arthropoda</taxon>
        <taxon>Crustacea</taxon>
        <taxon>Multicrustacea</taxon>
        <taxon>Hexanauplia</taxon>
        <taxon>Copepoda</taxon>
        <taxon>Harpacticoida</taxon>
        <taxon>Harpacticidae</taxon>
        <taxon>Tigriopus</taxon>
    </lineage>
</organism>
<evidence type="ECO:0000313" key="12">
    <source>
        <dbReference type="EMBL" id="TRY62179.1"/>
    </source>
</evidence>
<dbReference type="InterPro" id="IPR017907">
    <property type="entry name" value="Znf_RING_CS"/>
</dbReference>
<proteinExistence type="inferred from homology"/>
<keyword evidence="13" id="KW-1185">Reference proteome</keyword>
<dbReference type="InterPro" id="IPR013083">
    <property type="entry name" value="Znf_RING/FYVE/PHD"/>
</dbReference>
<dbReference type="CDD" id="cd19812">
    <property type="entry name" value="Bbox1_TRIM71_C-VII"/>
    <property type="match status" value="1"/>
</dbReference>
<evidence type="ECO:0008006" key="14">
    <source>
        <dbReference type="Google" id="ProtNLM"/>
    </source>
</evidence>
<feature type="repeat" description="NHL" evidence="8">
    <location>
        <begin position="711"/>
        <end position="754"/>
    </location>
</feature>
<dbReference type="InterPro" id="IPR014756">
    <property type="entry name" value="Ig_E-set"/>
</dbReference>
<comment type="similarity">
    <text evidence="1">Belongs to the TRIM/RBCC family.</text>
</comment>
<feature type="region of interest" description="Disordered" evidence="9">
    <location>
        <begin position="135"/>
        <end position="163"/>
    </location>
</feature>
<dbReference type="Pfam" id="PF00097">
    <property type="entry name" value="zf-C3HC4"/>
    <property type="match status" value="1"/>
</dbReference>
<dbReference type="SMART" id="SM00184">
    <property type="entry name" value="RING"/>
    <property type="match status" value="1"/>
</dbReference>
<feature type="repeat" description="NHL" evidence="8">
    <location>
        <begin position="664"/>
        <end position="707"/>
    </location>
</feature>
<dbReference type="GO" id="GO:0000209">
    <property type="term" value="P:protein polyubiquitination"/>
    <property type="evidence" value="ECO:0007669"/>
    <property type="project" value="TreeGrafter"/>
</dbReference>
<dbReference type="Pfam" id="PF01436">
    <property type="entry name" value="NHL"/>
    <property type="match status" value="3"/>
</dbReference>
<dbReference type="InterPro" id="IPR011042">
    <property type="entry name" value="6-blade_b-propeller_TolB-like"/>
</dbReference>
<evidence type="ECO:0000256" key="9">
    <source>
        <dbReference type="SAM" id="MobiDB-lite"/>
    </source>
</evidence>
<gene>
    <name evidence="12" type="ORF">TCAL_11516</name>
</gene>
<dbReference type="InterPro" id="IPR001298">
    <property type="entry name" value="Filamin/ABP280_rpt"/>
</dbReference>
<comment type="caution">
    <text evidence="12">The sequence shown here is derived from an EMBL/GenBank/DDBJ whole genome shotgun (WGS) entry which is preliminary data.</text>
</comment>
<evidence type="ECO:0000259" key="10">
    <source>
        <dbReference type="PROSITE" id="PS50089"/>
    </source>
</evidence>
<dbReference type="GO" id="GO:0008270">
    <property type="term" value="F:zinc ion binding"/>
    <property type="evidence" value="ECO:0007669"/>
    <property type="project" value="UniProtKB-KW"/>
</dbReference>
<evidence type="ECO:0000313" key="13">
    <source>
        <dbReference type="Proteomes" id="UP000318571"/>
    </source>
</evidence>
<evidence type="ECO:0000259" key="11">
    <source>
        <dbReference type="PROSITE" id="PS50119"/>
    </source>
</evidence>
<dbReference type="InterPro" id="IPR001258">
    <property type="entry name" value="NHL_repeat"/>
</dbReference>
<dbReference type="PROSITE" id="PS51125">
    <property type="entry name" value="NHL"/>
    <property type="match status" value="6"/>
</dbReference>
<dbReference type="OrthoDB" id="342730at2759"/>
<feature type="compositionally biased region" description="Low complexity" evidence="9">
    <location>
        <begin position="353"/>
        <end position="373"/>
    </location>
</feature>
<dbReference type="PANTHER" id="PTHR24104">
    <property type="entry name" value="E3 UBIQUITIN-PROTEIN LIGASE NHLRC1-RELATED"/>
    <property type="match status" value="1"/>
</dbReference>
<dbReference type="CDD" id="cd14954">
    <property type="entry name" value="NHL_TRIM71_like"/>
    <property type="match status" value="1"/>
</dbReference>
<dbReference type="FunFam" id="2.120.10.30:FF:000013">
    <property type="entry name" value="E3 ubiquitin-protein ligase TRIM71"/>
    <property type="match status" value="1"/>
</dbReference>
<feature type="repeat" description="NHL" evidence="8">
    <location>
        <begin position="758"/>
        <end position="801"/>
    </location>
</feature>
<feature type="domain" description="RING-type" evidence="10">
    <location>
        <begin position="68"/>
        <end position="109"/>
    </location>
</feature>
<keyword evidence="2" id="KW-0479">Metal-binding</keyword>
<sequence length="939" mass="102048">MATAMDHALRGPAFQPSTSRASSFPGVSAGAATPSSPASTPLSVGATEPSTGEAESVTRVSPDQTLTCFLCRGSLKDARVLPGCLHTFCFPCLVQHTRGSLQFHCPFCSEAVDLGENGSLENLAANPFYNMFDSSNLTEPDQSLRRPTGPLGPPHRPGPVGPAVAAYPTSPPGTIPSRLNGPHALGPHALVNGLASPLTARDSSNPWSGPVDAGPERHSDLAWLKKPESIWKSSFDLGTTLVSGTGDGWRHIPSHPKGAWPVQGPLRPTPESRDLMTGVAPSGSSGMGPGAPVCQSCDERHTVTSRCRDCNEDLCDMCVVAHQRVKLTRDHVIVRYPERNSSGTTLPIHSALSGSTGSSSCRSPPTSSSSSGSHVVQSADVMRVYADAVEKAKGDSDRLIVQAKHDIRQIEDTKGLVNDMEKRINARYQSVLQEIQAITRKYVTVLQEREKVLLMRLDKIRTVKLNTLKDQQNMMEMSLCRLGGVTEQLLACNGSGREMALIDTCNKAMETIREIRFQCGGATPHEDEQIEFLAPDPKMLQTLSNIGYVAGSGFAPLSLAEGDGLKKAILGKDVRFQITIKDQLGEPKLSGSDPVKVVVHAPDGRPVRTSIFDVQNGQYRVIWKPNVEGEHIVSVTLKDTHVMDSPFKVTVRAGRNYSSIGKPLFIFGSQGAQNGQICRPWGVCCSKEGLIFVADRSNNRIMVYSKDGKYHHKFGTSGKLNGQFDRPASVCIDRMSRLIVADKDNHRIQIFTLEGEFMDVFGEKGSKPGQFNYPWDVACNSKSQILVSDTRNHRIQLFSPQGEFVSKYGFEGPMWKHFDSPRGVCFTADDQAVVTDFNNHRLLVVKADLQSAQFLGKEGSEDGNFTRPNGVCVDEEGHLIVADSRNDRIQIFSSSGVFIRKFGIKGTGPGEFDRPSGVCISPDGHLIVVDFGNDRVQVF</sequence>
<keyword evidence="5" id="KW-0862">Zinc</keyword>
<dbReference type="SUPFAM" id="SSF63829">
    <property type="entry name" value="Calcium-dependent phosphotriesterase"/>
    <property type="match status" value="1"/>
</dbReference>
<evidence type="ECO:0000256" key="2">
    <source>
        <dbReference type="ARBA" id="ARBA00022723"/>
    </source>
</evidence>
<dbReference type="Pfam" id="PF00630">
    <property type="entry name" value="Filamin"/>
    <property type="match status" value="1"/>
</dbReference>
<dbReference type="PROSITE" id="PS50089">
    <property type="entry name" value="ZF_RING_2"/>
    <property type="match status" value="1"/>
</dbReference>
<dbReference type="InterPro" id="IPR000315">
    <property type="entry name" value="Znf_B-box"/>
</dbReference>
<dbReference type="EMBL" id="VCGU01000459">
    <property type="protein sequence ID" value="TRY62179.1"/>
    <property type="molecule type" value="Genomic_DNA"/>
</dbReference>
<evidence type="ECO:0000256" key="4">
    <source>
        <dbReference type="ARBA" id="ARBA00022771"/>
    </source>
</evidence>
<dbReference type="Pfam" id="PF17170">
    <property type="entry name" value="DUF5128"/>
    <property type="match status" value="1"/>
</dbReference>
<dbReference type="SMART" id="SM00557">
    <property type="entry name" value="IG_FLMN"/>
    <property type="match status" value="1"/>
</dbReference>
<feature type="repeat" description="NHL" evidence="8">
    <location>
        <begin position="899"/>
        <end position="939"/>
    </location>
</feature>
<feature type="repeat" description="Filamin" evidence="7">
    <location>
        <begin position="560"/>
        <end position="651"/>
    </location>
</feature>
<dbReference type="PROSITE" id="PS50119">
    <property type="entry name" value="ZF_BBOX"/>
    <property type="match status" value="1"/>
</dbReference>
<dbReference type="PROSITE" id="PS00518">
    <property type="entry name" value="ZF_RING_1"/>
    <property type="match status" value="1"/>
</dbReference>
<dbReference type="GO" id="GO:0043161">
    <property type="term" value="P:proteasome-mediated ubiquitin-dependent protein catabolic process"/>
    <property type="evidence" value="ECO:0007669"/>
    <property type="project" value="TreeGrafter"/>
</dbReference>
<dbReference type="InterPro" id="IPR050952">
    <property type="entry name" value="TRIM-NHL_E3_ligases"/>
</dbReference>
<feature type="region of interest" description="Disordered" evidence="9">
    <location>
        <begin position="1"/>
        <end position="58"/>
    </location>
</feature>
<dbReference type="InterPro" id="IPR018957">
    <property type="entry name" value="Znf_C3HC4_RING-type"/>
</dbReference>
<dbReference type="Gene3D" id="3.30.40.10">
    <property type="entry name" value="Zinc/RING finger domain, C3HC4 (zinc finger)"/>
    <property type="match status" value="1"/>
</dbReference>
<accession>A0A553N9V6</accession>
<keyword evidence="4 6" id="KW-0863">Zinc-finger</keyword>
<dbReference type="SMART" id="SM00336">
    <property type="entry name" value="BBOX"/>
    <property type="match status" value="1"/>
</dbReference>
<evidence type="ECO:0000256" key="7">
    <source>
        <dbReference type="PROSITE-ProRule" id="PRU00087"/>
    </source>
</evidence>
<reference evidence="12 13" key="1">
    <citation type="journal article" date="2018" name="Nat. Ecol. Evol.">
        <title>Genomic signatures of mitonuclear coevolution across populations of Tigriopus californicus.</title>
        <authorList>
            <person name="Barreto F.S."/>
            <person name="Watson E.T."/>
            <person name="Lima T.G."/>
            <person name="Willett C.S."/>
            <person name="Edmands S."/>
            <person name="Li W."/>
            <person name="Burton R.S."/>
        </authorList>
    </citation>
    <scope>NUCLEOTIDE SEQUENCE [LARGE SCALE GENOMIC DNA]</scope>
    <source>
        <strain evidence="12 13">San Diego</strain>
    </source>
</reference>
<dbReference type="PROSITE" id="PS50194">
    <property type="entry name" value="FILAMIN_REPEAT"/>
    <property type="match status" value="1"/>
</dbReference>
<keyword evidence="3" id="KW-0677">Repeat</keyword>
<dbReference type="Gene3D" id="3.30.160.60">
    <property type="entry name" value="Classic Zinc Finger"/>
    <property type="match status" value="1"/>
</dbReference>
<feature type="compositionally biased region" description="Pro residues" evidence="9">
    <location>
        <begin position="150"/>
        <end position="160"/>
    </location>
</feature>
<dbReference type="OMA" id="DDKNMPI"/>
<dbReference type="FunFam" id="2.120.10.30:FF:000025">
    <property type="entry name" value="E3 ubiquitin-protein ligase TRIM71"/>
    <property type="match status" value="1"/>
</dbReference>
<dbReference type="Gene3D" id="2.120.10.30">
    <property type="entry name" value="TolB, C-terminal domain"/>
    <property type="match status" value="2"/>
</dbReference>
<feature type="repeat" description="NHL" evidence="8">
    <location>
        <begin position="852"/>
        <end position="895"/>
    </location>
</feature>
<dbReference type="InterPro" id="IPR013783">
    <property type="entry name" value="Ig-like_fold"/>
</dbReference>
<dbReference type="AlphaFoldDB" id="A0A553N9V6"/>
<dbReference type="STRING" id="6832.A0A553N9V6"/>
<protein>
    <recommendedName>
        <fullName evidence="14">RING-type domain-containing protein</fullName>
    </recommendedName>
</protein>
<evidence type="ECO:0000256" key="6">
    <source>
        <dbReference type="PROSITE-ProRule" id="PRU00024"/>
    </source>
</evidence>